<feature type="region of interest" description="Disordered" evidence="1">
    <location>
        <begin position="150"/>
        <end position="190"/>
    </location>
</feature>
<organism evidence="2">
    <name type="scientific">Ostreococcus tauri</name>
    <name type="common">Marine green alga</name>
    <dbReference type="NCBI Taxonomy" id="70448"/>
    <lineage>
        <taxon>Eukaryota</taxon>
        <taxon>Viridiplantae</taxon>
        <taxon>Chlorophyta</taxon>
        <taxon>Mamiellophyceae</taxon>
        <taxon>Mamiellales</taxon>
        <taxon>Bathycoccaceae</taxon>
        <taxon>Ostreococcus</taxon>
    </lineage>
</organism>
<feature type="region of interest" description="Disordered" evidence="1">
    <location>
        <begin position="1"/>
        <end position="35"/>
    </location>
</feature>
<feature type="compositionally biased region" description="Low complexity" evidence="1">
    <location>
        <begin position="75"/>
        <end position="90"/>
    </location>
</feature>
<name>A0A1Y5ILW9_OSTTA</name>
<feature type="region of interest" description="Disordered" evidence="1">
    <location>
        <begin position="75"/>
        <end position="121"/>
    </location>
</feature>
<dbReference type="AlphaFoldDB" id="A0A1Y5ILW9"/>
<evidence type="ECO:0000313" key="2">
    <source>
        <dbReference type="EMBL" id="OUS49174.1"/>
    </source>
</evidence>
<accession>A0A1Y5ILW9</accession>
<dbReference type="Proteomes" id="UP000195557">
    <property type="component" value="Unassembled WGS sequence"/>
</dbReference>
<evidence type="ECO:0000256" key="1">
    <source>
        <dbReference type="SAM" id="MobiDB-lite"/>
    </source>
</evidence>
<reference evidence="2" key="1">
    <citation type="submission" date="2017-04" db="EMBL/GenBank/DDBJ databases">
        <title>Population genomics of picophytoplankton unveils novel chromosome hypervariability.</title>
        <authorList>
            <consortium name="DOE Joint Genome Institute"/>
            <person name="Blanc-Mathieu R."/>
            <person name="Krasovec M."/>
            <person name="Hebrard M."/>
            <person name="Yau S."/>
            <person name="Desgranges E."/>
            <person name="Martin J."/>
            <person name="Schackwitz W."/>
            <person name="Kuo A."/>
            <person name="Salin G."/>
            <person name="Donnadieu C."/>
            <person name="Desdevises Y."/>
            <person name="Sanchez-Ferandin S."/>
            <person name="Moreau H."/>
            <person name="Rivals E."/>
            <person name="Grigoriev I.V."/>
            <person name="Grimsley N."/>
            <person name="Eyre-Walker A."/>
            <person name="Piganeau G."/>
        </authorList>
    </citation>
    <scope>NUCLEOTIDE SEQUENCE [LARGE SCALE GENOMIC DNA]</scope>
    <source>
        <strain evidence="2">RCC 1115</strain>
    </source>
</reference>
<feature type="compositionally biased region" description="Basic residues" evidence="1">
    <location>
        <begin position="101"/>
        <end position="121"/>
    </location>
</feature>
<gene>
    <name evidence="2" type="ORF">BE221DRAFT_165162</name>
</gene>
<feature type="compositionally biased region" description="Basic residues" evidence="1">
    <location>
        <begin position="15"/>
        <end position="26"/>
    </location>
</feature>
<feature type="non-terminal residue" evidence="2">
    <location>
        <position position="190"/>
    </location>
</feature>
<proteinExistence type="predicted"/>
<sequence length="190" mass="21966">PRTCSTATPRDGCSRRRRARRRRGRSRASSWRRCADGARDTSRSTRWGCVSTLDSSGARTRVRWRRWRARGMVGADGVSARSREASSVARGRGRTGDGGGRRRGRRWARRRRRRRARRRRRRWVNEARGSRFLRGVRYSTRLRTMRWTRGSCSRGWSGRREGSCRRRTRRGRGTSTRDGGCVAPSARGGD</sequence>
<feature type="non-terminal residue" evidence="2">
    <location>
        <position position="1"/>
    </location>
</feature>
<protein>
    <submittedName>
        <fullName evidence="2">Uncharacterized protein</fullName>
    </submittedName>
</protein>
<dbReference type="EMBL" id="KZ155771">
    <property type="protein sequence ID" value="OUS49174.1"/>
    <property type="molecule type" value="Genomic_DNA"/>
</dbReference>